<dbReference type="SUPFAM" id="SSF52047">
    <property type="entry name" value="RNI-like"/>
    <property type="match status" value="1"/>
</dbReference>
<accession>A0A7M7SZ24</accession>
<dbReference type="Proteomes" id="UP000007110">
    <property type="component" value="Unassembled WGS sequence"/>
</dbReference>
<protein>
    <submittedName>
        <fullName evidence="2">Uncharacterized protein</fullName>
    </submittedName>
</protein>
<dbReference type="RefSeq" id="XP_030841897.1">
    <property type="nucleotide sequence ID" value="XM_030986037.1"/>
</dbReference>
<dbReference type="EnsemblMetazoa" id="XM_030986037">
    <property type="protein sequence ID" value="XP_030841897"/>
    <property type="gene ID" value="LOC105444905"/>
</dbReference>
<feature type="region of interest" description="Disordered" evidence="1">
    <location>
        <begin position="441"/>
        <end position="472"/>
    </location>
</feature>
<feature type="region of interest" description="Disordered" evidence="1">
    <location>
        <begin position="397"/>
        <end position="418"/>
    </location>
</feature>
<reference evidence="2" key="2">
    <citation type="submission" date="2021-01" db="UniProtKB">
        <authorList>
            <consortium name="EnsemblMetazoa"/>
        </authorList>
    </citation>
    <scope>IDENTIFICATION</scope>
</reference>
<evidence type="ECO:0000313" key="2">
    <source>
        <dbReference type="EnsemblMetazoa" id="XP_030841897"/>
    </source>
</evidence>
<feature type="region of interest" description="Disordered" evidence="1">
    <location>
        <begin position="351"/>
        <end position="377"/>
    </location>
</feature>
<feature type="compositionally biased region" description="Polar residues" evidence="1">
    <location>
        <begin position="441"/>
        <end position="453"/>
    </location>
</feature>
<organism evidence="2 3">
    <name type="scientific">Strongylocentrotus purpuratus</name>
    <name type="common">Purple sea urchin</name>
    <dbReference type="NCBI Taxonomy" id="7668"/>
    <lineage>
        <taxon>Eukaryota</taxon>
        <taxon>Metazoa</taxon>
        <taxon>Echinodermata</taxon>
        <taxon>Eleutherozoa</taxon>
        <taxon>Echinozoa</taxon>
        <taxon>Echinoidea</taxon>
        <taxon>Euechinoidea</taxon>
        <taxon>Echinacea</taxon>
        <taxon>Camarodonta</taxon>
        <taxon>Echinidea</taxon>
        <taxon>Strongylocentrotidae</taxon>
        <taxon>Strongylocentrotus</taxon>
    </lineage>
</organism>
<evidence type="ECO:0000256" key="1">
    <source>
        <dbReference type="SAM" id="MobiDB-lite"/>
    </source>
</evidence>
<dbReference type="PANTHER" id="PTHR24407:SF14">
    <property type="entry name" value="SIR2-LIKE DOMAIN-CONTAINING PROTEIN"/>
    <property type="match status" value="1"/>
</dbReference>
<sequence length="472" mass="52560">MTVQTLKHDDLMFLTPAASHHLAEALCLMPYLNDLKLGKIIDEEFYSTLKAKAPSIQVQTLKIDELLCGPSPAASHHLAEALCSMPNLTDLTLGKILHYRFYSTLNAKASSILLQTLKLHGDKSPTPAAAIHLAEAICSMPNLTDLTLRRNLNEEFYYTLKAKASSIQVQNLKLDDAQELKPVSSHHFAEALCTMPNLTDLTLKGYLKDEFYSALKAKASSIQVQTLKLDDLVCFTPASSHHLAEALCSMPYLTELTLGGVHKEEFCSTLKAKASSIQVQTLKLHYNQCPTPASSIHLAEALCCMPNLTDLTLGKFIFEEFYSTLKAKASSILCCGVALNFDDIHTESEKPSKFTATTPCPKTRDYTSTSSGNPSSTSTRSLLLYHCHHHHLHLPRRHPYINHRYPPNPQRSRQPHSYNAQQTIADYNATYVGDTQRLAVSTPHSWIRSSPKSATRRLQPRRTSRPPKSTPR</sequence>
<feature type="compositionally biased region" description="Low complexity" evidence="1">
    <location>
        <begin position="367"/>
        <end position="377"/>
    </location>
</feature>
<name>A0A7M7SZ24_STRPU</name>
<dbReference type="PANTHER" id="PTHR24407">
    <property type="entry name" value="PROTEIN KINASE DOMAIN-CONTAINING PROTEIN"/>
    <property type="match status" value="1"/>
</dbReference>
<keyword evidence="3" id="KW-1185">Reference proteome</keyword>
<feature type="compositionally biased region" description="Basic residues" evidence="1">
    <location>
        <begin position="454"/>
        <end position="472"/>
    </location>
</feature>
<dbReference type="InParanoid" id="A0A7M7SZ24"/>
<dbReference type="InterPro" id="IPR032675">
    <property type="entry name" value="LRR_dom_sf"/>
</dbReference>
<evidence type="ECO:0000313" key="3">
    <source>
        <dbReference type="Proteomes" id="UP000007110"/>
    </source>
</evidence>
<dbReference type="GeneID" id="105444905"/>
<dbReference type="KEGG" id="spu:105444905"/>
<dbReference type="AlphaFoldDB" id="A0A7M7SZ24"/>
<proteinExistence type="predicted"/>
<dbReference type="Gene3D" id="3.80.10.10">
    <property type="entry name" value="Ribonuclease Inhibitor"/>
    <property type="match status" value="1"/>
</dbReference>
<reference evidence="3" key="1">
    <citation type="submission" date="2015-02" db="EMBL/GenBank/DDBJ databases">
        <title>Genome sequencing for Strongylocentrotus purpuratus.</title>
        <authorList>
            <person name="Murali S."/>
            <person name="Liu Y."/>
            <person name="Vee V."/>
            <person name="English A."/>
            <person name="Wang M."/>
            <person name="Skinner E."/>
            <person name="Han Y."/>
            <person name="Muzny D.M."/>
            <person name="Worley K.C."/>
            <person name="Gibbs R.A."/>
        </authorList>
    </citation>
    <scope>NUCLEOTIDE SEQUENCE</scope>
</reference>